<organism evidence="2">
    <name type="scientific">Streptomyces sp. R35</name>
    <dbReference type="NCBI Taxonomy" id="3238630"/>
    <lineage>
        <taxon>Bacteria</taxon>
        <taxon>Bacillati</taxon>
        <taxon>Actinomycetota</taxon>
        <taxon>Actinomycetes</taxon>
        <taxon>Kitasatosporales</taxon>
        <taxon>Streptomycetaceae</taxon>
        <taxon>Streptomyces</taxon>
    </lineage>
</organism>
<reference evidence="2" key="1">
    <citation type="submission" date="2024-07" db="EMBL/GenBank/DDBJ databases">
        <authorList>
            <person name="Yu S.T."/>
        </authorList>
    </citation>
    <scope>NUCLEOTIDE SEQUENCE</scope>
    <source>
        <strain evidence="2">R35</strain>
    </source>
</reference>
<dbReference type="RefSeq" id="WP_369259648.1">
    <property type="nucleotide sequence ID" value="NZ_CP163440.1"/>
</dbReference>
<proteinExistence type="predicted"/>
<dbReference type="AlphaFoldDB" id="A0AB39S599"/>
<evidence type="ECO:0000313" key="2">
    <source>
        <dbReference type="EMBL" id="XDQ62777.1"/>
    </source>
</evidence>
<dbReference type="InterPro" id="IPR007278">
    <property type="entry name" value="DUF397"/>
</dbReference>
<name>A0AB39S599_9ACTN</name>
<protein>
    <submittedName>
        <fullName evidence="2">DUF397 domain-containing protein</fullName>
    </submittedName>
</protein>
<evidence type="ECO:0000259" key="1">
    <source>
        <dbReference type="Pfam" id="PF04149"/>
    </source>
</evidence>
<sequence>MPHLTWQKSSFSTGGEGNCVELAAAAAGAHIHLRESAQPYEIATTTPNALAGLIHAVKEGRRSGC</sequence>
<gene>
    <name evidence="2" type="ORF">AB5J50_19215</name>
</gene>
<dbReference type="Pfam" id="PF04149">
    <property type="entry name" value="DUF397"/>
    <property type="match status" value="1"/>
</dbReference>
<dbReference type="EMBL" id="CP163440">
    <property type="protein sequence ID" value="XDQ62777.1"/>
    <property type="molecule type" value="Genomic_DNA"/>
</dbReference>
<accession>A0AB39S599</accession>
<feature type="domain" description="DUF397" evidence="1">
    <location>
        <begin position="4"/>
        <end position="58"/>
    </location>
</feature>